<evidence type="ECO:0000313" key="1">
    <source>
        <dbReference type="EMBL" id="RDZ28266.1"/>
    </source>
</evidence>
<comment type="caution">
    <text evidence="1">The sequence shown here is derived from an EMBL/GenBank/DDBJ whole genome shotgun (WGS) entry which is preliminary data.</text>
</comment>
<dbReference type="OrthoDB" id="6026512at2"/>
<name>A0A371K2X0_9GAMM</name>
<evidence type="ECO:0000313" key="2">
    <source>
        <dbReference type="Proteomes" id="UP000264492"/>
    </source>
</evidence>
<dbReference type="Proteomes" id="UP000264492">
    <property type="component" value="Unassembled WGS sequence"/>
</dbReference>
<dbReference type="RefSeq" id="WP_115857708.1">
    <property type="nucleotide sequence ID" value="NZ_QTSU01000001.1"/>
</dbReference>
<gene>
    <name evidence="1" type="ORF">DX914_03725</name>
</gene>
<dbReference type="EMBL" id="QTSU01000001">
    <property type="protein sequence ID" value="RDZ28266.1"/>
    <property type="molecule type" value="Genomic_DNA"/>
</dbReference>
<dbReference type="AlphaFoldDB" id="A0A371K2X0"/>
<organism evidence="1 2">
    <name type="scientific">Lysobacter silvisoli</name>
    <dbReference type="NCBI Taxonomy" id="2293254"/>
    <lineage>
        <taxon>Bacteria</taxon>
        <taxon>Pseudomonadati</taxon>
        <taxon>Pseudomonadota</taxon>
        <taxon>Gammaproteobacteria</taxon>
        <taxon>Lysobacterales</taxon>
        <taxon>Lysobacteraceae</taxon>
        <taxon>Lysobacter</taxon>
    </lineage>
</organism>
<protein>
    <submittedName>
        <fullName evidence="1">Uncharacterized protein</fullName>
    </submittedName>
</protein>
<accession>A0A371K2X0</accession>
<reference evidence="1 2" key="1">
    <citation type="submission" date="2018-08" db="EMBL/GenBank/DDBJ databases">
        <title>Lysobacter sp. zong2l5, whole genome shotgun sequence.</title>
        <authorList>
            <person name="Zhang X."/>
            <person name="Feng G."/>
            <person name="Zhu H."/>
        </authorList>
    </citation>
    <scope>NUCLEOTIDE SEQUENCE [LARGE SCALE GENOMIC DNA]</scope>
    <source>
        <strain evidence="2">zong2l5</strain>
    </source>
</reference>
<sequence length="67" mass="7318">MSMNLPMTAVSDAALVTRMYDLVRAGDGDALEMMQLDAAIYGRLAEAYGETIPELEAAPRIENRWAA</sequence>
<keyword evidence="2" id="KW-1185">Reference proteome</keyword>
<proteinExistence type="predicted"/>